<keyword evidence="3" id="KW-1185">Reference proteome</keyword>
<evidence type="ECO:0000313" key="3">
    <source>
        <dbReference type="Proteomes" id="UP000774326"/>
    </source>
</evidence>
<dbReference type="Proteomes" id="UP000774326">
    <property type="component" value="Unassembled WGS sequence"/>
</dbReference>
<accession>A0A9P8QCW7</accession>
<reference evidence="2" key="1">
    <citation type="journal article" date="2021" name="Open Biol.">
        <title>Shared evolutionary footprints suggest mitochondrial oxidative damage underlies multiple complex I losses in fungi.</title>
        <authorList>
            <person name="Schikora-Tamarit M.A."/>
            <person name="Marcet-Houben M."/>
            <person name="Nosek J."/>
            <person name="Gabaldon T."/>
        </authorList>
    </citation>
    <scope>NUCLEOTIDE SEQUENCE</scope>
    <source>
        <strain evidence="2">CBS2887</strain>
    </source>
</reference>
<evidence type="ECO:0000256" key="1">
    <source>
        <dbReference type="SAM" id="SignalP"/>
    </source>
</evidence>
<feature type="signal peptide" evidence="1">
    <location>
        <begin position="1"/>
        <end position="19"/>
    </location>
</feature>
<reference evidence="2" key="2">
    <citation type="submission" date="2021-01" db="EMBL/GenBank/DDBJ databases">
        <authorList>
            <person name="Schikora-Tamarit M.A."/>
        </authorList>
    </citation>
    <scope>NUCLEOTIDE SEQUENCE</scope>
    <source>
        <strain evidence="2">CBS2887</strain>
    </source>
</reference>
<dbReference type="EMBL" id="JAEUBG010000519">
    <property type="protein sequence ID" value="KAH3688136.1"/>
    <property type="molecule type" value="Genomic_DNA"/>
</dbReference>
<sequence length="136" mass="14761">MFSWFSFLLNWNVLSTSVGKSVPLPLSSFFVVFGVIVNNEDCGRCNWGICGGGKVVTFQWLVSYLGFLAACDGVLVSASCEEEIDNFLDSGVDLIVERPLSIRSAHPVCELACLTKASALANFLPHLPHPYGFSPV</sequence>
<evidence type="ECO:0000313" key="2">
    <source>
        <dbReference type="EMBL" id="KAH3688136.1"/>
    </source>
</evidence>
<comment type="caution">
    <text evidence="2">The sequence shown here is derived from an EMBL/GenBank/DDBJ whole genome shotgun (WGS) entry which is preliminary data.</text>
</comment>
<dbReference type="AlphaFoldDB" id="A0A9P8QCW7"/>
<feature type="chain" id="PRO_5040297415" description="Gfo/Idh/MocA-like oxidoreductase N-terminal domain-containing protein" evidence="1">
    <location>
        <begin position="20"/>
        <end position="136"/>
    </location>
</feature>
<keyword evidence="1" id="KW-0732">Signal</keyword>
<evidence type="ECO:0008006" key="4">
    <source>
        <dbReference type="Google" id="ProtNLM"/>
    </source>
</evidence>
<gene>
    <name evidence="2" type="ORF">WICPIJ_000907</name>
</gene>
<protein>
    <recommendedName>
        <fullName evidence="4">Gfo/Idh/MocA-like oxidoreductase N-terminal domain-containing protein</fullName>
    </recommendedName>
</protein>
<proteinExistence type="predicted"/>
<organism evidence="2 3">
    <name type="scientific">Wickerhamomyces pijperi</name>
    <name type="common">Yeast</name>
    <name type="synonym">Pichia pijperi</name>
    <dbReference type="NCBI Taxonomy" id="599730"/>
    <lineage>
        <taxon>Eukaryota</taxon>
        <taxon>Fungi</taxon>
        <taxon>Dikarya</taxon>
        <taxon>Ascomycota</taxon>
        <taxon>Saccharomycotina</taxon>
        <taxon>Saccharomycetes</taxon>
        <taxon>Phaffomycetales</taxon>
        <taxon>Wickerhamomycetaceae</taxon>
        <taxon>Wickerhamomyces</taxon>
    </lineage>
</organism>
<name>A0A9P8QCW7_WICPI</name>